<dbReference type="PANTHER" id="PTHR12956:SF24">
    <property type="entry name" value="TRANSMEMBRANE PROTEIN (DUF616)"/>
    <property type="match status" value="1"/>
</dbReference>
<keyword evidence="4" id="KW-1185">Reference proteome</keyword>
<evidence type="ECO:0000313" key="4">
    <source>
        <dbReference type="Proteomes" id="UP001396334"/>
    </source>
</evidence>
<feature type="signal peptide" evidence="1">
    <location>
        <begin position="1"/>
        <end position="24"/>
    </location>
</feature>
<feature type="chain" id="PRO_5046695445" description="TOD1/MUCI70 glycosyltransferase-like domain-containing protein" evidence="1">
    <location>
        <begin position="25"/>
        <end position="127"/>
    </location>
</feature>
<dbReference type="InterPro" id="IPR048354">
    <property type="entry name" value="TOD1_MUCI70_glycTrfase_dom"/>
</dbReference>
<dbReference type="EMBL" id="JBBPBN010000059">
    <property type="protein sequence ID" value="KAK8988330.1"/>
    <property type="molecule type" value="Genomic_DNA"/>
</dbReference>
<evidence type="ECO:0000256" key="1">
    <source>
        <dbReference type="SAM" id="SignalP"/>
    </source>
</evidence>
<name>A0ABR2PIV3_9ROSI</name>
<evidence type="ECO:0000313" key="3">
    <source>
        <dbReference type="EMBL" id="KAK8988330.1"/>
    </source>
</evidence>
<dbReference type="PANTHER" id="PTHR12956">
    <property type="entry name" value="ALKALINE CERAMIDASE-RELATED"/>
    <property type="match status" value="1"/>
</dbReference>
<comment type="caution">
    <text evidence="3">The sequence shown here is derived from an EMBL/GenBank/DDBJ whole genome shotgun (WGS) entry which is preliminary data.</text>
</comment>
<gene>
    <name evidence="3" type="ORF">V6N11_065922</name>
</gene>
<dbReference type="Pfam" id="PF04765">
    <property type="entry name" value="TOD1_MUCI70"/>
    <property type="match status" value="1"/>
</dbReference>
<dbReference type="InterPro" id="IPR006852">
    <property type="entry name" value="TOD1_MUCI70"/>
</dbReference>
<accession>A0ABR2PIV3</accession>
<dbReference type="Proteomes" id="UP001396334">
    <property type="component" value="Unassembled WGS sequence"/>
</dbReference>
<organism evidence="3 4">
    <name type="scientific">Hibiscus sabdariffa</name>
    <name type="common">roselle</name>
    <dbReference type="NCBI Taxonomy" id="183260"/>
    <lineage>
        <taxon>Eukaryota</taxon>
        <taxon>Viridiplantae</taxon>
        <taxon>Streptophyta</taxon>
        <taxon>Embryophyta</taxon>
        <taxon>Tracheophyta</taxon>
        <taxon>Spermatophyta</taxon>
        <taxon>Magnoliopsida</taxon>
        <taxon>eudicotyledons</taxon>
        <taxon>Gunneridae</taxon>
        <taxon>Pentapetalae</taxon>
        <taxon>rosids</taxon>
        <taxon>malvids</taxon>
        <taxon>Malvales</taxon>
        <taxon>Malvaceae</taxon>
        <taxon>Malvoideae</taxon>
        <taxon>Hibiscus</taxon>
    </lineage>
</organism>
<reference evidence="3 4" key="1">
    <citation type="journal article" date="2024" name="G3 (Bethesda)">
        <title>Genome assembly of Hibiscus sabdariffa L. provides insights into metabolisms of medicinal natural products.</title>
        <authorList>
            <person name="Kim T."/>
        </authorList>
    </citation>
    <scope>NUCLEOTIDE SEQUENCE [LARGE SCALE GENOMIC DNA]</scope>
    <source>
        <strain evidence="3">TK-2024</strain>
        <tissue evidence="3">Old leaves</tissue>
    </source>
</reference>
<proteinExistence type="predicted"/>
<keyword evidence="1" id="KW-0732">Signal</keyword>
<evidence type="ECO:0000259" key="2">
    <source>
        <dbReference type="Pfam" id="PF04765"/>
    </source>
</evidence>
<feature type="domain" description="TOD1/MUCI70 glycosyltransferase-like" evidence="2">
    <location>
        <begin position="23"/>
        <end position="84"/>
    </location>
</feature>
<sequence length="127" mass="14682">MKHVLKLLSLLVVISALWIGLLQASIIPQSHTWYSIWLDSKLRLQRDPLQLLDYFLWRKGHMYAISDHYDRHCVVAHKGSNKLQQCWLLSRRDEGFRGNGSGYEVCRARYVEHGAIMVGGVDLAFIC</sequence>
<protein>
    <recommendedName>
        <fullName evidence="2">TOD1/MUCI70 glycosyltransferase-like domain-containing protein</fullName>
    </recommendedName>
</protein>